<dbReference type="GeneID" id="20661248"/>
<protein>
    <recommendedName>
        <fullName evidence="1">DDE-1 domain-containing protein</fullName>
    </recommendedName>
</protein>
<dbReference type="AlphaFoldDB" id="G5AAA2"/>
<dbReference type="InParanoid" id="G5AAA2"/>
<dbReference type="GO" id="GO:0003676">
    <property type="term" value="F:nucleic acid binding"/>
    <property type="evidence" value="ECO:0007669"/>
    <property type="project" value="InterPro"/>
</dbReference>
<dbReference type="InterPro" id="IPR004875">
    <property type="entry name" value="DDE_SF_endonuclease_dom"/>
</dbReference>
<evidence type="ECO:0000259" key="1">
    <source>
        <dbReference type="Pfam" id="PF03184"/>
    </source>
</evidence>
<dbReference type="Proteomes" id="UP000002640">
    <property type="component" value="Unassembled WGS sequence"/>
</dbReference>
<gene>
    <name evidence="2" type="ORF">PHYSODRAFT_528566</name>
</gene>
<feature type="domain" description="DDE-1" evidence="1">
    <location>
        <begin position="67"/>
        <end position="167"/>
    </location>
</feature>
<organism evidence="2 3">
    <name type="scientific">Phytophthora sojae (strain P6497)</name>
    <name type="common">Soybean stem and root rot agent</name>
    <name type="synonym">Phytophthora megasperma f. sp. glycines</name>
    <dbReference type="NCBI Taxonomy" id="1094619"/>
    <lineage>
        <taxon>Eukaryota</taxon>
        <taxon>Sar</taxon>
        <taxon>Stramenopiles</taxon>
        <taxon>Oomycota</taxon>
        <taxon>Peronosporomycetes</taxon>
        <taxon>Peronosporales</taxon>
        <taxon>Peronosporaceae</taxon>
        <taxon>Phytophthora</taxon>
    </lineage>
</organism>
<dbReference type="Pfam" id="PF03184">
    <property type="entry name" value="DDE_1"/>
    <property type="match status" value="1"/>
</dbReference>
<name>G5AAA2_PHYSP</name>
<dbReference type="RefSeq" id="XP_009537097.1">
    <property type="nucleotide sequence ID" value="XM_009538802.1"/>
</dbReference>
<reference evidence="2 3" key="1">
    <citation type="journal article" date="2006" name="Science">
        <title>Phytophthora genome sequences uncover evolutionary origins and mechanisms of pathogenesis.</title>
        <authorList>
            <person name="Tyler B.M."/>
            <person name="Tripathy S."/>
            <person name="Zhang X."/>
            <person name="Dehal P."/>
            <person name="Jiang R.H."/>
            <person name="Aerts A."/>
            <person name="Arredondo F.D."/>
            <person name="Baxter L."/>
            <person name="Bensasson D."/>
            <person name="Beynon J.L."/>
            <person name="Chapman J."/>
            <person name="Damasceno C.M."/>
            <person name="Dorrance A.E."/>
            <person name="Dou D."/>
            <person name="Dickerman A.W."/>
            <person name="Dubchak I.L."/>
            <person name="Garbelotto M."/>
            <person name="Gijzen M."/>
            <person name="Gordon S.G."/>
            <person name="Govers F."/>
            <person name="Grunwald N.J."/>
            <person name="Huang W."/>
            <person name="Ivors K.L."/>
            <person name="Jones R.W."/>
            <person name="Kamoun S."/>
            <person name="Krampis K."/>
            <person name="Lamour K.H."/>
            <person name="Lee M.K."/>
            <person name="McDonald W.H."/>
            <person name="Medina M."/>
            <person name="Meijer H.J."/>
            <person name="Nordberg E.K."/>
            <person name="Maclean D.J."/>
            <person name="Ospina-Giraldo M.D."/>
            <person name="Morris P.F."/>
            <person name="Phuntumart V."/>
            <person name="Putnam N.H."/>
            <person name="Rash S."/>
            <person name="Rose J.K."/>
            <person name="Sakihama Y."/>
            <person name="Salamov A.A."/>
            <person name="Savidor A."/>
            <person name="Scheuring C.F."/>
            <person name="Smith B.M."/>
            <person name="Sobral B.W."/>
            <person name="Terry A."/>
            <person name="Torto-Alalibo T.A."/>
            <person name="Win J."/>
            <person name="Xu Z."/>
            <person name="Zhang H."/>
            <person name="Grigoriev I.V."/>
            <person name="Rokhsar D.S."/>
            <person name="Boore J.L."/>
        </authorList>
    </citation>
    <scope>NUCLEOTIDE SEQUENCE [LARGE SCALE GENOMIC DNA]</scope>
    <source>
        <strain evidence="2 3">P6497</strain>
    </source>
</reference>
<keyword evidence="3" id="KW-1185">Reference proteome</keyword>
<evidence type="ECO:0000313" key="3">
    <source>
        <dbReference type="Proteomes" id="UP000002640"/>
    </source>
</evidence>
<sequence>MRRIDLSLHRRTDLTTLSDDLLANFNPDHTVLMDETVVYFEDARKQTIQVRGARHVVAKSTGFASMRVTAAMAVTTSGVELPPLGIWKHKKGSRPVTKQGAVYVGYQPKAWVDSDLLCNWIDVVFTPVLQADGKAIIWDSMRAHLSKKAKAKCASRGISLCVIPGGSHLTY</sequence>
<dbReference type="EMBL" id="JH159162">
    <property type="protein sequence ID" value="EGZ07531.1"/>
    <property type="molecule type" value="Genomic_DNA"/>
</dbReference>
<dbReference type="KEGG" id="psoj:PHYSODRAFT_528566"/>
<proteinExistence type="predicted"/>
<accession>G5AAA2</accession>
<evidence type="ECO:0000313" key="2">
    <source>
        <dbReference type="EMBL" id="EGZ07531.1"/>
    </source>
</evidence>
<dbReference type="STRING" id="1094619.G5AAA2"/>
<dbReference type="OMA" id="NAKCAAR"/>